<accession>A0A926JSF6</accession>
<dbReference type="Gene3D" id="1.10.390.30">
    <property type="entry name" value="Peptidase M60, enhancin-like domain 3"/>
    <property type="match status" value="1"/>
</dbReference>
<dbReference type="PROSITE" id="PS51723">
    <property type="entry name" value="PEPTIDASE_M60"/>
    <property type="match status" value="1"/>
</dbReference>
<feature type="domain" description="Peptidase M60" evidence="2">
    <location>
        <begin position="79"/>
        <end position="381"/>
    </location>
</feature>
<dbReference type="EMBL" id="JACVDC010000030">
    <property type="protein sequence ID" value="MBC9796546.1"/>
    <property type="molecule type" value="Genomic_DNA"/>
</dbReference>
<dbReference type="SMART" id="SM01276">
    <property type="entry name" value="M60-like"/>
    <property type="match status" value="1"/>
</dbReference>
<comment type="caution">
    <text evidence="3">The sequence shown here is derived from an EMBL/GenBank/DDBJ whole genome shotgun (WGS) entry which is preliminary data.</text>
</comment>
<dbReference type="AlphaFoldDB" id="A0A926JSF6"/>
<protein>
    <recommendedName>
        <fullName evidence="2">Peptidase M60 domain-containing protein</fullName>
    </recommendedName>
</protein>
<evidence type="ECO:0000259" key="2">
    <source>
        <dbReference type="PROSITE" id="PS51723"/>
    </source>
</evidence>
<organism evidence="3 4">
    <name type="scientific">Sinomicrobium weinanense</name>
    <dbReference type="NCBI Taxonomy" id="2842200"/>
    <lineage>
        <taxon>Bacteria</taxon>
        <taxon>Pseudomonadati</taxon>
        <taxon>Bacteroidota</taxon>
        <taxon>Flavobacteriia</taxon>
        <taxon>Flavobacteriales</taxon>
        <taxon>Flavobacteriaceae</taxon>
        <taxon>Sinomicrobium</taxon>
    </lineage>
</organism>
<dbReference type="PROSITE" id="PS51257">
    <property type="entry name" value="PROKAR_LIPOPROTEIN"/>
    <property type="match status" value="1"/>
</dbReference>
<evidence type="ECO:0000313" key="4">
    <source>
        <dbReference type="Proteomes" id="UP000653730"/>
    </source>
</evidence>
<gene>
    <name evidence="3" type="ORF">IBL28_11245</name>
</gene>
<dbReference type="PANTHER" id="PTHR15730:SF5">
    <property type="entry name" value="SI:CH211-210B2.2-RELATED"/>
    <property type="match status" value="1"/>
</dbReference>
<dbReference type="Proteomes" id="UP000653730">
    <property type="component" value="Unassembled WGS sequence"/>
</dbReference>
<dbReference type="InterPro" id="IPR042279">
    <property type="entry name" value="Pep_M60_3"/>
</dbReference>
<dbReference type="InterPro" id="IPR051244">
    <property type="entry name" value="TCAF"/>
</dbReference>
<feature type="chain" id="PRO_5037219904" description="Peptidase M60 domain-containing protein" evidence="1">
    <location>
        <begin position="22"/>
        <end position="460"/>
    </location>
</feature>
<dbReference type="PANTHER" id="PTHR15730">
    <property type="entry name" value="EXPERIMENTAL AUTOIMMUNE PROSTATITIS ANTIGEN 2-RELATED"/>
    <property type="match status" value="1"/>
</dbReference>
<dbReference type="Gene3D" id="3.40.390.80">
    <property type="entry name" value="Peptidase M60, enhancin-like domain 2"/>
    <property type="match status" value="1"/>
</dbReference>
<name>A0A926JSF6_9FLAO</name>
<sequence length="460" mass="52217">MKTYAKQIRYALLWSAVFVLAVSCNDTVELEEPGREAVPEGQKNTYLKEELGAKRKQVFEEGPTQGAEKNRLAQRGNHNDMLPTGFHVDPFDTLKVKATQLTGNSLPQVVVGTPFRDNIRPIRTYYSLQEGDNTFIADEYGGTVYVRYVTTDEPGSTAELKFRDGFKKVPYYVKGETTKTEWLQMLDLFNDVRDVMFVTDRAMLTVGLEDAIAYQDEDQDLMCEYLDRILEAEGRISGLDGSAPEHENREHRFLLTVRDPAAGGYMAASIALYFTQGVIDRLLMPEKIGGMQGWGPWHEAGHVHQQAAWTWSAVTEATVNIYSLAAEREFGLSPSRVTTNGEWPRVETYLSLLDEERNFNTNAASLGVRMAMFHQLWLAYGDEFYIQLHKETREENPNAGNDNDKMRYFMLKSCTISGYDLTDFFQKWGLPVSSDVYDEIAGLHLPAPDEDLTLLRDQPM</sequence>
<dbReference type="Gene3D" id="2.60.120.1250">
    <property type="entry name" value="Peptidase M60, enhancin-like domain 1"/>
    <property type="match status" value="1"/>
</dbReference>
<keyword evidence="1" id="KW-0732">Signal</keyword>
<evidence type="ECO:0000313" key="3">
    <source>
        <dbReference type="EMBL" id="MBC9796546.1"/>
    </source>
</evidence>
<feature type="signal peptide" evidence="1">
    <location>
        <begin position="1"/>
        <end position="21"/>
    </location>
</feature>
<evidence type="ECO:0000256" key="1">
    <source>
        <dbReference type="SAM" id="SignalP"/>
    </source>
</evidence>
<dbReference type="InterPro" id="IPR031161">
    <property type="entry name" value="Peptidase_M60_dom"/>
</dbReference>
<proteinExistence type="predicted"/>
<dbReference type="Pfam" id="PF13402">
    <property type="entry name" value="Peptidase_M60"/>
    <property type="match status" value="1"/>
</dbReference>
<reference evidence="3 4" key="1">
    <citation type="submission" date="2020-09" db="EMBL/GenBank/DDBJ databases">
        <title>Sinomicrobium weinanense sp. nov., a halophilic bacteria isolated from saline-alkali soil.</title>
        <authorList>
            <person name="Wu P."/>
            <person name="Ren H."/>
            <person name="Mei Y."/>
            <person name="Liang Y."/>
            <person name="Chen Z."/>
        </authorList>
    </citation>
    <scope>NUCLEOTIDE SEQUENCE [LARGE SCALE GENOMIC DNA]</scope>
    <source>
        <strain evidence="3 4">FJxs</strain>
    </source>
</reference>
<dbReference type="RefSeq" id="WP_187965692.1">
    <property type="nucleotide sequence ID" value="NZ_JACVDC010000030.1"/>
</dbReference>
<keyword evidence="4" id="KW-1185">Reference proteome</keyword>